<dbReference type="GO" id="GO:0051301">
    <property type="term" value="P:cell division"/>
    <property type="evidence" value="ECO:0007669"/>
    <property type="project" value="UniProtKB-KW"/>
</dbReference>
<feature type="compositionally biased region" description="Low complexity" evidence="5">
    <location>
        <begin position="106"/>
        <end position="118"/>
    </location>
</feature>
<dbReference type="InterPro" id="IPR048258">
    <property type="entry name" value="Cyclins_cyclin-box"/>
</dbReference>
<dbReference type="GO" id="GO:0005634">
    <property type="term" value="C:nucleus"/>
    <property type="evidence" value="ECO:0007669"/>
    <property type="project" value="UniProtKB-ARBA"/>
</dbReference>
<evidence type="ECO:0000256" key="4">
    <source>
        <dbReference type="RuleBase" id="RU000383"/>
    </source>
</evidence>
<dbReference type="PROSITE" id="PS00292">
    <property type="entry name" value="CYCLINS"/>
    <property type="match status" value="1"/>
</dbReference>
<dbReference type="CDD" id="cd20520">
    <property type="entry name" value="CYCLIN_CCNE_rpt2"/>
    <property type="match status" value="1"/>
</dbReference>
<dbReference type="OrthoDB" id="5590282at2759"/>
<dbReference type="InterPro" id="IPR004367">
    <property type="entry name" value="Cyclin_C-dom"/>
</dbReference>
<feature type="domain" description="Cyclin-like" evidence="6">
    <location>
        <begin position="395"/>
        <end position="480"/>
    </location>
</feature>
<accession>A0A1I8P012</accession>
<dbReference type="InterPro" id="IPR006671">
    <property type="entry name" value="Cyclin_N"/>
</dbReference>
<keyword evidence="2 4" id="KW-0195">Cyclin</keyword>
<feature type="compositionally biased region" description="Low complexity" evidence="5">
    <location>
        <begin position="1"/>
        <end position="18"/>
    </location>
</feature>
<evidence type="ECO:0000256" key="2">
    <source>
        <dbReference type="ARBA" id="ARBA00023127"/>
    </source>
</evidence>
<keyword evidence="9" id="KW-1185">Reference proteome</keyword>
<dbReference type="InterPro" id="IPR039361">
    <property type="entry name" value="Cyclin"/>
</dbReference>
<feature type="region of interest" description="Disordered" evidence="5">
    <location>
        <begin position="1"/>
        <end position="28"/>
    </location>
</feature>
<evidence type="ECO:0000313" key="9">
    <source>
        <dbReference type="Proteomes" id="UP000095300"/>
    </source>
</evidence>
<dbReference type="EnsemblMetazoa" id="SCAU003616-RD">
    <property type="protein sequence ID" value="SCAU003616-PD"/>
    <property type="gene ID" value="SCAU003616"/>
</dbReference>
<dbReference type="InterPro" id="IPR036915">
    <property type="entry name" value="Cyclin-like_sf"/>
</dbReference>
<keyword evidence="1" id="KW-0132">Cell division</keyword>
<feature type="region of interest" description="Disordered" evidence="5">
    <location>
        <begin position="286"/>
        <end position="320"/>
    </location>
</feature>
<dbReference type="Pfam" id="PF00134">
    <property type="entry name" value="Cyclin_N"/>
    <property type="match status" value="1"/>
</dbReference>
<feature type="compositionally biased region" description="Polar residues" evidence="5">
    <location>
        <begin position="179"/>
        <end position="189"/>
    </location>
</feature>
<evidence type="ECO:0000256" key="1">
    <source>
        <dbReference type="ARBA" id="ARBA00022618"/>
    </source>
</evidence>
<dbReference type="SMART" id="SM01332">
    <property type="entry name" value="Cyclin_C"/>
    <property type="match status" value="1"/>
</dbReference>
<feature type="compositionally biased region" description="Acidic residues" evidence="5">
    <location>
        <begin position="229"/>
        <end position="252"/>
    </location>
</feature>
<evidence type="ECO:0000259" key="7">
    <source>
        <dbReference type="SMART" id="SM01332"/>
    </source>
</evidence>
<dbReference type="InterPro" id="IPR013763">
    <property type="entry name" value="Cyclin-like_dom"/>
</dbReference>
<comment type="similarity">
    <text evidence="4">Belongs to the cyclin family.</text>
</comment>
<feature type="compositionally biased region" description="Basic and acidic residues" evidence="5">
    <location>
        <begin position="207"/>
        <end position="228"/>
    </location>
</feature>
<dbReference type="Pfam" id="PF02984">
    <property type="entry name" value="Cyclin_C"/>
    <property type="match status" value="1"/>
</dbReference>
<feature type="compositionally biased region" description="Low complexity" evidence="5">
    <location>
        <begin position="298"/>
        <end position="314"/>
    </location>
</feature>
<dbReference type="VEuPathDB" id="VectorBase:SCAU003616"/>
<proteinExistence type="inferred from homology"/>
<feature type="domain" description="Cyclin C-terminal" evidence="7">
    <location>
        <begin position="489"/>
        <end position="656"/>
    </location>
</feature>
<dbReference type="EnsemblMetazoa" id="SCAU003616-RA">
    <property type="protein sequence ID" value="SCAU003616-PA"/>
    <property type="gene ID" value="SCAU003616"/>
</dbReference>
<feature type="compositionally biased region" description="Low complexity" evidence="5">
    <location>
        <begin position="523"/>
        <end position="535"/>
    </location>
</feature>
<organism evidence="8 9">
    <name type="scientific">Stomoxys calcitrans</name>
    <name type="common">Stable fly</name>
    <name type="synonym">Conops calcitrans</name>
    <dbReference type="NCBI Taxonomy" id="35570"/>
    <lineage>
        <taxon>Eukaryota</taxon>
        <taxon>Metazoa</taxon>
        <taxon>Ecdysozoa</taxon>
        <taxon>Arthropoda</taxon>
        <taxon>Hexapoda</taxon>
        <taxon>Insecta</taxon>
        <taxon>Pterygota</taxon>
        <taxon>Neoptera</taxon>
        <taxon>Endopterygota</taxon>
        <taxon>Diptera</taxon>
        <taxon>Brachycera</taxon>
        <taxon>Muscomorpha</taxon>
        <taxon>Muscoidea</taxon>
        <taxon>Muscidae</taxon>
        <taxon>Stomoxys</taxon>
    </lineage>
</organism>
<reference evidence="9" key="1">
    <citation type="submission" date="2015-05" db="EMBL/GenBank/DDBJ databases">
        <authorList>
            <person name="Wilson R.K."/>
            <person name="Warren W.C."/>
            <person name="Olafson P."/>
        </authorList>
    </citation>
    <scope>NUCLEOTIDE SEQUENCE [LARGE SCALE GENOMIC DNA]</scope>
    <source>
        <strain evidence="9">USDA</strain>
    </source>
</reference>
<sequence length="741" mass="81808">MDFFKSRSNSSTSSQHSNSSHKSHASSSNNGASYNLEYCTSSSSLSPFATNTSSIGAASCPSSSAKTIVNVAMEDLFLSITNSNSTASHISASSSCSPRTLITVSKLSSSSHNNNSNNAKRKRRSSASLDDRDPELGFEPSAKRQQRLPSLYQSDAGSVVSSVYPSPVDETLVNEIDTRSSSECLSTATDYEVTHDDIPDSPSSLRPDIDETHEDLHNRSHSEEHDGDGHEDEGDDEEDDDEEDHITDDDDVHDIISNCSTASRKTTQIYNPVGYGVTVCVEESVHHGERTPGHRLSTSKSQSSSSSAAGETSSHQQPKVKSFDDYLSTNYDCMTPAADPEPQRLCPLPALSWANAQDVWQLMCKKDEQASCLRNPSMLDYHPGLQPRMRAILLDWLIEVCEVYKLHRETYYLAVDYLDRYLSAQKNVQKTHLQLIGITCLFVAAKVEEIYPPKIGEFAYVTDGACQESDILQHEILLLQALEWNISPVTAIGWLGVYMQLNVNNRTPASFQTSQRRNKRQPSTTAPTSSSSTSCYSSDILNRFVRSPEVDDAFIYPQFSGLEFVQTAQLLDLCSLDVGVGNFPYSVIAASAISHTFNRETALSCSGLEWNTIQPCARWMQPFFEVISKESHNLHLLEQNEQISTKFGLGHICPNIVTDESHIIQTHTTTMTMFDRACLLQEQLLAMASKIKQEASPATGLMCPDGLLTPPASSRKSLDCIVEELHHLHSVIVNENRDGSK</sequence>
<dbReference type="KEGG" id="scac:106093883"/>
<dbReference type="SMART" id="SM00385">
    <property type="entry name" value="CYCLIN"/>
    <property type="match status" value="1"/>
</dbReference>
<feature type="region of interest" description="Disordered" evidence="5">
    <location>
        <begin position="106"/>
        <end position="147"/>
    </location>
</feature>
<evidence type="ECO:0000313" key="8">
    <source>
        <dbReference type="EnsemblMetazoa" id="SCAU003616-PD"/>
    </source>
</evidence>
<keyword evidence="3" id="KW-0131">Cell cycle</keyword>
<feature type="region of interest" description="Disordered" evidence="5">
    <location>
        <begin position="509"/>
        <end position="535"/>
    </location>
</feature>
<dbReference type="Proteomes" id="UP000095300">
    <property type="component" value="Unassembled WGS sequence"/>
</dbReference>
<protein>
    <submittedName>
        <fullName evidence="8">Uncharacterized protein</fullName>
    </submittedName>
</protein>
<dbReference type="Gene3D" id="1.10.472.10">
    <property type="entry name" value="Cyclin-like"/>
    <property type="match status" value="2"/>
</dbReference>
<evidence type="ECO:0000256" key="3">
    <source>
        <dbReference type="ARBA" id="ARBA00023306"/>
    </source>
</evidence>
<feature type="region of interest" description="Disordered" evidence="5">
    <location>
        <begin position="174"/>
        <end position="254"/>
    </location>
</feature>
<dbReference type="SUPFAM" id="SSF47954">
    <property type="entry name" value="Cyclin-like"/>
    <property type="match status" value="2"/>
</dbReference>
<dbReference type="PANTHER" id="PTHR10177">
    <property type="entry name" value="CYCLINS"/>
    <property type="match status" value="1"/>
</dbReference>
<dbReference type="CDD" id="cd20519">
    <property type="entry name" value="CYCLIN_CCNE_rpt1"/>
    <property type="match status" value="1"/>
</dbReference>
<dbReference type="GO" id="GO:0000278">
    <property type="term" value="P:mitotic cell cycle"/>
    <property type="evidence" value="ECO:0007669"/>
    <property type="project" value="UniProtKB-ARBA"/>
</dbReference>
<dbReference type="STRING" id="35570.A0A1I8P012"/>
<dbReference type="FunFam" id="1.10.472.10:FF:000001">
    <property type="entry name" value="G2/mitotic-specific cyclin"/>
    <property type="match status" value="1"/>
</dbReference>
<dbReference type="AlphaFoldDB" id="A0A1I8P012"/>
<reference evidence="8" key="2">
    <citation type="submission" date="2020-05" db="UniProtKB">
        <authorList>
            <consortium name="EnsemblMetazoa"/>
        </authorList>
    </citation>
    <scope>IDENTIFICATION</scope>
    <source>
        <strain evidence="8">USDA</strain>
    </source>
</reference>
<evidence type="ECO:0000259" key="6">
    <source>
        <dbReference type="SMART" id="SM00385"/>
    </source>
</evidence>
<evidence type="ECO:0000256" key="5">
    <source>
        <dbReference type="SAM" id="MobiDB-lite"/>
    </source>
</evidence>
<name>A0A1I8P012_STOCA</name>
<gene>
    <name evidence="8" type="primary">106093883</name>
</gene>